<name>A0AAU7AT73_9ACTN</name>
<dbReference type="KEGG" id="parq:DSM112329_01657"/>
<evidence type="ECO:0000313" key="1">
    <source>
        <dbReference type="EMBL" id="XAY04819.1"/>
    </source>
</evidence>
<evidence type="ECO:0008006" key="2">
    <source>
        <dbReference type="Google" id="ProtNLM"/>
    </source>
</evidence>
<dbReference type="EMBL" id="CP114014">
    <property type="protein sequence ID" value="XAY04819.1"/>
    <property type="molecule type" value="Genomic_DNA"/>
</dbReference>
<accession>A0AAU7AT73</accession>
<gene>
    <name evidence="1" type="ORF">DSM112329_01657</name>
</gene>
<reference evidence="1" key="1">
    <citation type="submission" date="2022-12" db="EMBL/GenBank/DDBJ databases">
        <title>Paraconexibacter alkalitolerans sp. nov. and Baekduia alba sp. nov., isolated from soil and emended description of the genera Paraconexibacter (Chun et al., 2020) and Baekduia (An et al., 2020).</title>
        <authorList>
            <person name="Vieira S."/>
            <person name="Huber K.J."/>
            <person name="Geppert A."/>
            <person name="Wolf J."/>
            <person name="Neumann-Schaal M."/>
            <person name="Muesken M."/>
            <person name="Overmann J."/>
        </authorList>
    </citation>
    <scope>NUCLEOTIDE SEQUENCE</scope>
    <source>
        <strain evidence="1">AEG42_29</strain>
    </source>
</reference>
<organism evidence="1">
    <name type="scientific">Paraconexibacter sp. AEG42_29</name>
    <dbReference type="NCBI Taxonomy" id="2997339"/>
    <lineage>
        <taxon>Bacteria</taxon>
        <taxon>Bacillati</taxon>
        <taxon>Actinomycetota</taxon>
        <taxon>Thermoleophilia</taxon>
        <taxon>Solirubrobacterales</taxon>
        <taxon>Paraconexibacteraceae</taxon>
        <taxon>Paraconexibacter</taxon>
    </lineage>
</organism>
<dbReference type="RefSeq" id="WP_354701344.1">
    <property type="nucleotide sequence ID" value="NZ_CP114014.1"/>
</dbReference>
<proteinExistence type="predicted"/>
<dbReference type="AlphaFoldDB" id="A0AAU7AT73"/>
<sequence length="153" mass="15401">MTLGEPPAAASTPDPAAGRLDRTRATIAVGPLLAPVLARLVGMHAARAGLTVDRLDDAVLITDALADCAADALGASHLELSIQSAPGRIELRVGPLRPGAAQRLVDGTALPDTGPLMGLLADEVRVRVGAGGDEILLLRVDAQPSGPELASAG</sequence>
<protein>
    <recommendedName>
        <fullName evidence="2">Histidine kinase/HSP90-like ATPase domain-containing protein</fullName>
    </recommendedName>
</protein>